<evidence type="ECO:0000313" key="2">
    <source>
        <dbReference type="EMBL" id="QIS46296.1"/>
    </source>
</evidence>
<feature type="transmembrane region" description="Helical" evidence="1">
    <location>
        <begin position="35"/>
        <end position="54"/>
    </location>
</feature>
<reference evidence="2 3" key="1">
    <citation type="journal article" date="2020" name="Mol. Plant Pathol.">
        <title>Plasmid composition and the chpG gene determine the virulence level of Clavibacter capsici natural isolates in pepper.</title>
        <authorList>
            <person name="Hwang I.S."/>
            <person name="Lee H.M."/>
            <person name="Oh E.J."/>
            <person name="Lee S."/>
            <person name="Heu S."/>
            <person name="Oh C.S."/>
        </authorList>
    </citation>
    <scope>NUCLEOTIDE SEQUENCE [LARGE SCALE GENOMIC DNA]</scope>
    <source>
        <strain evidence="2 3">1101</strain>
    </source>
</reference>
<sequence length="64" mass="6924">MMVRHRILFVTTLTVTSGLLIAGLIVLATSGLDDLRGRGLCLAATGLGMMYAIGRGAWRRGHRR</sequence>
<accession>A0AAE6XU01</accession>
<keyword evidence="1" id="KW-0472">Membrane</keyword>
<dbReference type="KEGG" id="ccap:AES38_05690"/>
<evidence type="ECO:0000256" key="1">
    <source>
        <dbReference type="SAM" id="Phobius"/>
    </source>
</evidence>
<evidence type="ECO:0000313" key="3">
    <source>
        <dbReference type="Proteomes" id="UP000503164"/>
    </source>
</evidence>
<keyword evidence="1" id="KW-1133">Transmembrane helix</keyword>
<gene>
    <name evidence="2" type="ORF">GW570_05695</name>
</gene>
<feature type="transmembrane region" description="Helical" evidence="1">
    <location>
        <begin position="7"/>
        <end position="29"/>
    </location>
</feature>
<dbReference type="Proteomes" id="UP000503164">
    <property type="component" value="Chromosome"/>
</dbReference>
<protein>
    <submittedName>
        <fullName evidence="2">Uncharacterized protein</fullName>
    </submittedName>
</protein>
<organism evidence="2 3">
    <name type="scientific">Clavibacter capsici</name>
    <dbReference type="NCBI Taxonomy" id="1874630"/>
    <lineage>
        <taxon>Bacteria</taxon>
        <taxon>Bacillati</taxon>
        <taxon>Actinomycetota</taxon>
        <taxon>Actinomycetes</taxon>
        <taxon>Micrococcales</taxon>
        <taxon>Microbacteriaceae</taxon>
        <taxon>Clavibacter</taxon>
    </lineage>
</organism>
<keyword evidence="1" id="KW-0812">Transmembrane</keyword>
<dbReference type="AlphaFoldDB" id="A0AAE6XU01"/>
<name>A0AAE6XU01_9MICO</name>
<dbReference type="EMBL" id="CP048049">
    <property type="protein sequence ID" value="QIS46296.1"/>
    <property type="molecule type" value="Genomic_DNA"/>
</dbReference>
<keyword evidence="3" id="KW-1185">Reference proteome</keyword>
<proteinExistence type="predicted"/>
<dbReference type="RefSeq" id="WP_053774154.1">
    <property type="nucleotide sequence ID" value="NZ_CP012573.1"/>
</dbReference>